<dbReference type="InParanoid" id="A0A165SZZ6"/>
<comment type="similarity">
    <text evidence="1">Belongs to the short-chain dehydrogenases/reductases (SDR) family.</text>
</comment>
<dbReference type="STRING" id="1314782.A0A165SZZ6"/>
<dbReference type="AlphaFoldDB" id="A0A165SZZ6"/>
<accession>A0A165SZZ6</accession>
<dbReference type="GO" id="GO:0016491">
    <property type="term" value="F:oxidoreductase activity"/>
    <property type="evidence" value="ECO:0007669"/>
    <property type="project" value="UniProtKB-KW"/>
</dbReference>
<protein>
    <recommendedName>
        <fullName evidence="5">NAD(P)-binding domain-containing protein</fullName>
    </recommendedName>
</protein>
<name>A0A165SZZ6_9AGAM</name>
<organism evidence="3 4">
    <name type="scientific">Neolentinus lepideus HHB14362 ss-1</name>
    <dbReference type="NCBI Taxonomy" id="1314782"/>
    <lineage>
        <taxon>Eukaryota</taxon>
        <taxon>Fungi</taxon>
        <taxon>Dikarya</taxon>
        <taxon>Basidiomycota</taxon>
        <taxon>Agaricomycotina</taxon>
        <taxon>Agaricomycetes</taxon>
        <taxon>Gloeophyllales</taxon>
        <taxon>Gloeophyllaceae</taxon>
        <taxon>Neolentinus</taxon>
    </lineage>
</organism>
<dbReference type="PANTHER" id="PTHR43976">
    <property type="entry name" value="SHORT CHAIN DEHYDROGENASE"/>
    <property type="match status" value="1"/>
</dbReference>
<sequence>MLTSESTQNVWFITGTSSAFGRRLVAIILGRGDLFIVTARNLAKIQESGFFSVSSASRLENLRLLQLDIDSGSEAMVKEARERRTGTIVVIGSRTSWMPENPDLRMSKSATLSVELASFNIRVIIVEPEPNPDYYELRASAQAFYDSINGTQKGDRVKRMETVVDMVRGEGRAAEKEWPLYLPLGVAAENTIRDVCQRMLGILDEWKDVMQNVDVDQ</sequence>
<keyword evidence="2" id="KW-0560">Oxidoreductase</keyword>
<dbReference type="PANTHER" id="PTHR43976:SF16">
    <property type="entry name" value="SHORT-CHAIN DEHYDROGENASE_REDUCTASE FAMILY PROTEIN"/>
    <property type="match status" value="1"/>
</dbReference>
<reference evidence="3 4" key="1">
    <citation type="journal article" date="2016" name="Mol. Biol. Evol.">
        <title>Comparative Genomics of Early-Diverging Mushroom-Forming Fungi Provides Insights into the Origins of Lignocellulose Decay Capabilities.</title>
        <authorList>
            <person name="Nagy L.G."/>
            <person name="Riley R."/>
            <person name="Tritt A."/>
            <person name="Adam C."/>
            <person name="Daum C."/>
            <person name="Floudas D."/>
            <person name="Sun H."/>
            <person name="Yadav J.S."/>
            <person name="Pangilinan J."/>
            <person name="Larsson K.H."/>
            <person name="Matsuura K."/>
            <person name="Barry K."/>
            <person name="Labutti K."/>
            <person name="Kuo R."/>
            <person name="Ohm R.A."/>
            <person name="Bhattacharya S.S."/>
            <person name="Shirouzu T."/>
            <person name="Yoshinaga Y."/>
            <person name="Martin F.M."/>
            <person name="Grigoriev I.V."/>
            <person name="Hibbett D.S."/>
        </authorList>
    </citation>
    <scope>NUCLEOTIDE SEQUENCE [LARGE SCALE GENOMIC DNA]</scope>
    <source>
        <strain evidence="3 4">HHB14362 ss-1</strain>
    </source>
</reference>
<dbReference type="EMBL" id="KV425569">
    <property type="protein sequence ID" value="KZT25927.1"/>
    <property type="molecule type" value="Genomic_DNA"/>
</dbReference>
<evidence type="ECO:0000313" key="4">
    <source>
        <dbReference type="Proteomes" id="UP000076761"/>
    </source>
</evidence>
<dbReference type="Proteomes" id="UP000076761">
    <property type="component" value="Unassembled WGS sequence"/>
</dbReference>
<evidence type="ECO:0008006" key="5">
    <source>
        <dbReference type="Google" id="ProtNLM"/>
    </source>
</evidence>
<dbReference type="Gene3D" id="3.40.50.720">
    <property type="entry name" value="NAD(P)-binding Rossmann-like Domain"/>
    <property type="match status" value="1"/>
</dbReference>
<evidence type="ECO:0000256" key="1">
    <source>
        <dbReference type="ARBA" id="ARBA00006484"/>
    </source>
</evidence>
<dbReference type="InterPro" id="IPR036291">
    <property type="entry name" value="NAD(P)-bd_dom_sf"/>
</dbReference>
<dbReference type="InterPro" id="IPR051911">
    <property type="entry name" value="SDR_oxidoreductase"/>
</dbReference>
<gene>
    <name evidence="3" type="ORF">NEOLEDRAFT_1156057</name>
</gene>
<evidence type="ECO:0000256" key="2">
    <source>
        <dbReference type="ARBA" id="ARBA00023002"/>
    </source>
</evidence>
<evidence type="ECO:0000313" key="3">
    <source>
        <dbReference type="EMBL" id="KZT25927.1"/>
    </source>
</evidence>
<dbReference type="SUPFAM" id="SSF51735">
    <property type="entry name" value="NAD(P)-binding Rossmann-fold domains"/>
    <property type="match status" value="1"/>
</dbReference>
<proteinExistence type="inferred from homology"/>
<keyword evidence="4" id="KW-1185">Reference proteome</keyword>
<dbReference type="OrthoDB" id="1274115at2759"/>